<keyword evidence="3" id="KW-0812">Transmembrane</keyword>
<evidence type="ECO:0000259" key="4">
    <source>
        <dbReference type="PROSITE" id="PS50198"/>
    </source>
</evidence>
<accession>A0A8T7LXZ1</accession>
<evidence type="ECO:0000313" key="7">
    <source>
        <dbReference type="Proteomes" id="UP000521676"/>
    </source>
</evidence>
<organism evidence="5 7">
    <name type="scientific">Candidatus Chlorohelix allophototropha</name>
    <dbReference type="NCBI Taxonomy" id="3003348"/>
    <lineage>
        <taxon>Bacteria</taxon>
        <taxon>Bacillati</taxon>
        <taxon>Chloroflexota</taxon>
        <taxon>Chloroflexia</taxon>
        <taxon>Candidatus Chloroheliales</taxon>
        <taxon>Candidatus Chloroheliaceae</taxon>
        <taxon>Candidatus Chlorohelix</taxon>
    </lineage>
</organism>
<dbReference type="Proteomes" id="UP000521676">
    <property type="component" value="Unassembled WGS sequence"/>
</dbReference>
<keyword evidence="8" id="KW-1185">Reference proteome</keyword>
<keyword evidence="1 5" id="KW-0413">Isomerase</keyword>
<dbReference type="PROSITE" id="PS50198">
    <property type="entry name" value="PPIC_PPIASE_2"/>
    <property type="match status" value="1"/>
</dbReference>
<dbReference type="GO" id="GO:0003755">
    <property type="term" value="F:peptidyl-prolyl cis-trans isomerase activity"/>
    <property type="evidence" value="ECO:0007669"/>
    <property type="project" value="UniProtKB-KW"/>
</dbReference>
<dbReference type="SUPFAM" id="SSF54534">
    <property type="entry name" value="FKBP-like"/>
    <property type="match status" value="1"/>
</dbReference>
<protein>
    <submittedName>
        <fullName evidence="5">Peptidylprolyl isomerase</fullName>
        <ecNumber evidence="6">5.2.1.8</ecNumber>
    </submittedName>
</protein>
<dbReference type="InterPro" id="IPR050245">
    <property type="entry name" value="PrsA_foldase"/>
</dbReference>
<reference evidence="5 7" key="1">
    <citation type="submission" date="2020-06" db="EMBL/GenBank/DDBJ databases">
        <title>Anoxygenic phototrophic Chloroflexota member uses a Type I reaction center.</title>
        <authorList>
            <person name="Tsuji J.M."/>
            <person name="Shaw N.A."/>
            <person name="Nagashima S."/>
            <person name="Venkiteswaran J."/>
            <person name="Schiff S.L."/>
            <person name="Hanada S."/>
            <person name="Tank M."/>
            <person name="Neufeld J.D."/>
        </authorList>
    </citation>
    <scope>NUCLEOTIDE SEQUENCE [LARGE SCALE GENOMIC DNA]</scope>
    <source>
        <strain evidence="5">L227-S17</strain>
    </source>
</reference>
<feature type="compositionally biased region" description="Low complexity" evidence="2">
    <location>
        <begin position="238"/>
        <end position="259"/>
    </location>
</feature>
<feature type="region of interest" description="Disordered" evidence="2">
    <location>
        <begin position="1"/>
        <end position="50"/>
    </location>
</feature>
<feature type="domain" description="PpiC" evidence="4">
    <location>
        <begin position="349"/>
        <end position="450"/>
    </location>
</feature>
<evidence type="ECO:0000313" key="6">
    <source>
        <dbReference type="EMBL" id="WJW67634.1"/>
    </source>
</evidence>
<dbReference type="EC" id="5.2.1.8" evidence="6"/>
<feature type="compositionally biased region" description="Polar residues" evidence="2">
    <location>
        <begin position="260"/>
        <end position="269"/>
    </location>
</feature>
<keyword evidence="1" id="KW-0697">Rotamase</keyword>
<evidence type="ECO:0000256" key="2">
    <source>
        <dbReference type="SAM" id="MobiDB-lite"/>
    </source>
</evidence>
<dbReference type="Gene3D" id="3.10.50.40">
    <property type="match status" value="1"/>
</dbReference>
<dbReference type="Proteomes" id="UP001431572">
    <property type="component" value="Chromosome 1"/>
</dbReference>
<evidence type="ECO:0000256" key="1">
    <source>
        <dbReference type="PROSITE-ProRule" id="PRU00278"/>
    </source>
</evidence>
<dbReference type="EMBL" id="CP128399">
    <property type="protein sequence ID" value="WJW67634.1"/>
    <property type="molecule type" value="Genomic_DNA"/>
</dbReference>
<reference evidence="6" key="2">
    <citation type="journal article" date="2024" name="Nature">
        <title>Anoxygenic phototroph of the Chloroflexota uses a type I reaction centre.</title>
        <authorList>
            <person name="Tsuji J.M."/>
            <person name="Shaw N.A."/>
            <person name="Nagashima S."/>
            <person name="Venkiteswaran J.J."/>
            <person name="Schiff S.L."/>
            <person name="Watanabe T."/>
            <person name="Fukui M."/>
            <person name="Hanada S."/>
            <person name="Tank M."/>
            <person name="Neufeld J.D."/>
        </authorList>
    </citation>
    <scope>NUCLEOTIDE SEQUENCE</scope>
    <source>
        <strain evidence="6">L227-S17</strain>
    </source>
</reference>
<dbReference type="PANTHER" id="PTHR47245">
    <property type="entry name" value="PEPTIDYLPROLYL ISOMERASE"/>
    <property type="match status" value="1"/>
</dbReference>
<feature type="region of interest" description="Disordered" evidence="2">
    <location>
        <begin position="238"/>
        <end position="288"/>
    </location>
</feature>
<feature type="compositionally biased region" description="Low complexity" evidence="2">
    <location>
        <begin position="541"/>
        <end position="580"/>
    </location>
</feature>
<dbReference type="RefSeq" id="WP_341469524.1">
    <property type="nucleotide sequence ID" value="NZ_CP128399.1"/>
</dbReference>
<proteinExistence type="predicted"/>
<sequence length="586" mass="62595">MANTPKGGSEKPPTNQPKKTETSATTKHTPGKGSHSHSTQHMTSRQLTRYERDRRNQRYLILTGVITVVLMVLILVFGVFQSTIAPNIKELASVNGQSVTTGDYYKFRKLTLFKRIAQYQQFMASLAGDQQQQFQQQIQSFSAEIDDTPSYPVDQQTLSDYISILVLDKAARDQYGINPSDDDVKKAMDSQFGTELRLSTPTPSSFGAVATPTLAALGTAIAAQNTATANVITPLPTATPSVSASPSPTPTTIAPTNTAVASGTPSASGTAVPSGTPATATPAPTNTALPADKAQQTLGASQNSFFDSVKKVTGLSMDEYKKLEIRPRLLKDLVSDKLLAAQPKLGDPVLQLHARAISVKEKVEAEDLLKQLKAVSGADRAALFTKLAREKSIDTVAAPKNGDLGWFMKYQLSSSATEDTAWDALLKLQPGDLTDPLQVSEGWQILILVERNDTRAIDEREYQSLFDTDQNGDYRVYARWLQQKIDDAKPKYFTAPTPTSEPTQVLPPVFTPVVQPSATPNTAAQTPVTTNVVGPLPISGTATANPVTTTAATTTTSGTTTVGSSITPTVTPVTTASGAALPTPTK</sequence>
<feature type="compositionally biased region" description="Low complexity" evidence="2">
    <location>
        <begin position="270"/>
        <end position="288"/>
    </location>
</feature>
<name>A0A8T7LXZ1_9CHLR</name>
<dbReference type="Pfam" id="PF00639">
    <property type="entry name" value="Rotamase"/>
    <property type="match status" value="1"/>
</dbReference>
<keyword evidence="3" id="KW-0472">Membrane</keyword>
<feature type="compositionally biased region" description="Polar residues" evidence="2">
    <location>
        <begin position="12"/>
        <end position="28"/>
    </location>
</feature>
<keyword evidence="3" id="KW-1133">Transmembrane helix</keyword>
<dbReference type="InterPro" id="IPR046357">
    <property type="entry name" value="PPIase_dom_sf"/>
</dbReference>
<feature type="region of interest" description="Disordered" evidence="2">
    <location>
        <begin position="541"/>
        <end position="586"/>
    </location>
</feature>
<dbReference type="AlphaFoldDB" id="A0A8T7LXZ1"/>
<dbReference type="InterPro" id="IPR000297">
    <property type="entry name" value="PPIase_PpiC"/>
</dbReference>
<evidence type="ECO:0000256" key="3">
    <source>
        <dbReference type="SAM" id="Phobius"/>
    </source>
</evidence>
<gene>
    <name evidence="5" type="ORF">HXX08_07800</name>
    <name evidence="6" type="ORF">OZ401_000905</name>
</gene>
<dbReference type="EMBL" id="JACATZ010000001">
    <property type="protein sequence ID" value="NWJ45767.1"/>
    <property type="molecule type" value="Genomic_DNA"/>
</dbReference>
<feature type="transmembrane region" description="Helical" evidence="3">
    <location>
        <begin position="59"/>
        <end position="80"/>
    </location>
</feature>
<dbReference type="PANTHER" id="PTHR47245:SF2">
    <property type="entry name" value="PEPTIDYL-PROLYL CIS-TRANS ISOMERASE HP_0175-RELATED"/>
    <property type="match status" value="1"/>
</dbReference>
<feature type="compositionally biased region" description="Polar residues" evidence="2">
    <location>
        <begin position="36"/>
        <end position="47"/>
    </location>
</feature>
<evidence type="ECO:0000313" key="5">
    <source>
        <dbReference type="EMBL" id="NWJ45767.1"/>
    </source>
</evidence>
<evidence type="ECO:0000313" key="8">
    <source>
        <dbReference type="Proteomes" id="UP001431572"/>
    </source>
</evidence>